<dbReference type="EMBL" id="AP019308">
    <property type="protein sequence ID" value="BBH21838.1"/>
    <property type="molecule type" value="Genomic_DNA"/>
</dbReference>
<evidence type="ECO:0008006" key="3">
    <source>
        <dbReference type="Google" id="ProtNLM"/>
    </source>
</evidence>
<accession>A0A3G9JD14</accession>
<keyword evidence="2" id="KW-1185">Reference proteome</keyword>
<dbReference type="AlphaFoldDB" id="A0A3G9JD14"/>
<dbReference type="SUPFAM" id="SSF52402">
    <property type="entry name" value="Adenine nucleotide alpha hydrolases-like"/>
    <property type="match status" value="1"/>
</dbReference>
<evidence type="ECO:0000313" key="2">
    <source>
        <dbReference type="Proteomes" id="UP000275368"/>
    </source>
</evidence>
<organism evidence="1 2">
    <name type="scientific">Paenibacillus baekrokdamisoli</name>
    <dbReference type="NCBI Taxonomy" id="1712516"/>
    <lineage>
        <taxon>Bacteria</taxon>
        <taxon>Bacillati</taxon>
        <taxon>Bacillota</taxon>
        <taxon>Bacilli</taxon>
        <taxon>Bacillales</taxon>
        <taxon>Paenibacillaceae</taxon>
        <taxon>Paenibacillus</taxon>
    </lineage>
</organism>
<dbReference type="KEGG" id="pbk:Back11_31830"/>
<proteinExistence type="predicted"/>
<protein>
    <recommendedName>
        <fullName evidence="3">Glutamine amidotransferase type-2 domain-containing protein</fullName>
    </recommendedName>
</protein>
<dbReference type="Gene3D" id="3.60.20.10">
    <property type="entry name" value="Glutamine Phosphoribosylpyrophosphate, subunit 1, domain 1"/>
    <property type="match status" value="1"/>
</dbReference>
<reference evidence="1 2" key="1">
    <citation type="submission" date="2018-11" db="EMBL/GenBank/DDBJ databases">
        <title>Complete genome sequence of Paenibacillus baekrokdamisoli strain KCTC 33723.</title>
        <authorList>
            <person name="Kang S.W."/>
            <person name="Lee K.C."/>
            <person name="Kim K.K."/>
            <person name="Kim J.S."/>
            <person name="Kim D.S."/>
            <person name="Ko S.H."/>
            <person name="Yang S.H."/>
            <person name="Lee J.S."/>
        </authorList>
    </citation>
    <scope>NUCLEOTIDE SEQUENCE [LARGE SCALE GENOMIC DNA]</scope>
    <source>
        <strain evidence="1 2">KCTC 33723</strain>
    </source>
</reference>
<dbReference type="InterPro" id="IPR029055">
    <property type="entry name" value="Ntn_hydrolases_N"/>
</dbReference>
<dbReference type="Proteomes" id="UP000275368">
    <property type="component" value="Chromosome"/>
</dbReference>
<sequence length="531" mass="62364">MGTRVEHQLLYRRQFIMGPRSVALSGWKTLDIDGKHYLTIHPDLQFEQTTINNGIQLTLLGYIIDPYHPNETNMMILNRLQDNLSSFEELTKRSEPYGGRWIIIHRDNCGVRLFHDPCGLRQIHYMDTEEGLWCASQAIRLAEILNIKEDNDASMQQFMHSPQFESEERAWAGEGSPYKGINHLIPNHYLDLNRVTVHRYWPYENLKPLAIKEAVVEAAALLRGSVESIAQRYKVMIPVTAGWESRSLLAASKNIKNKVYYYIGKHEHLSDESQDVRVPAKLLKRLGLEYHVDECKEEMDESFKNIYNRNVTMARHLPKSLIIYRHYKHTQDRINICGICSEIAKKCVYTHHYARHITPELLAKVFKYKNMEYPTAIYARWLEQTEDIAKRSKINIFDLFYWEMRMGNWGAMYAAEQDIAVEEFCPFNNRKLLTILLSVPEKYRIPPNFTLYREIVKSLWEQTLIEPVNPPTLKSLAKRVYRGVRRNTLYITTYWQRKPNYQKYQLTKMAIHAAGRMKADGSQEISGNYYL</sequence>
<gene>
    <name evidence="1" type="ORF">Back11_31830</name>
</gene>
<name>A0A3G9JD14_9BACL</name>
<evidence type="ECO:0000313" key="1">
    <source>
        <dbReference type="EMBL" id="BBH21838.1"/>
    </source>
</evidence>